<feature type="compositionally biased region" description="Acidic residues" evidence="3">
    <location>
        <begin position="632"/>
        <end position="653"/>
    </location>
</feature>
<keyword evidence="7" id="KW-1185">Reference proteome</keyword>
<feature type="region of interest" description="Disordered" evidence="3">
    <location>
        <begin position="595"/>
        <end position="753"/>
    </location>
</feature>
<dbReference type="OrthoDB" id="9049585at2759"/>
<dbReference type="AlphaFoldDB" id="A0A9Q0ESL3"/>
<dbReference type="InterPro" id="IPR013783">
    <property type="entry name" value="Ig-like_fold"/>
</dbReference>
<dbReference type="InterPro" id="IPR036179">
    <property type="entry name" value="Ig-like_dom_sf"/>
</dbReference>
<dbReference type="PROSITE" id="PS50835">
    <property type="entry name" value="IG_LIKE"/>
    <property type="match status" value="3"/>
</dbReference>
<dbReference type="InterPro" id="IPR003599">
    <property type="entry name" value="Ig_sub"/>
</dbReference>
<feature type="chain" id="PRO_5040140304" description="Ig-like domain-containing protein" evidence="4">
    <location>
        <begin position="17"/>
        <end position="881"/>
    </location>
</feature>
<organism evidence="6 7">
    <name type="scientific">Muraenolepis orangiensis</name>
    <name type="common">Patagonian moray cod</name>
    <dbReference type="NCBI Taxonomy" id="630683"/>
    <lineage>
        <taxon>Eukaryota</taxon>
        <taxon>Metazoa</taxon>
        <taxon>Chordata</taxon>
        <taxon>Craniata</taxon>
        <taxon>Vertebrata</taxon>
        <taxon>Euteleostomi</taxon>
        <taxon>Actinopterygii</taxon>
        <taxon>Neopterygii</taxon>
        <taxon>Teleostei</taxon>
        <taxon>Neoteleostei</taxon>
        <taxon>Acanthomorphata</taxon>
        <taxon>Zeiogadaria</taxon>
        <taxon>Gadariae</taxon>
        <taxon>Gadiformes</taxon>
        <taxon>Muraenolepidoidei</taxon>
        <taxon>Muraenolepididae</taxon>
        <taxon>Muraenolepis</taxon>
    </lineage>
</organism>
<proteinExistence type="predicted"/>
<comment type="caution">
    <text evidence="6">The sequence shown here is derived from an EMBL/GenBank/DDBJ whole genome shotgun (WGS) entry which is preliminary data.</text>
</comment>
<evidence type="ECO:0000313" key="6">
    <source>
        <dbReference type="EMBL" id="KAJ3612877.1"/>
    </source>
</evidence>
<dbReference type="Pfam" id="PF07654">
    <property type="entry name" value="C1-set"/>
    <property type="match status" value="1"/>
</dbReference>
<evidence type="ECO:0000313" key="7">
    <source>
        <dbReference type="Proteomes" id="UP001148018"/>
    </source>
</evidence>
<dbReference type="SMART" id="SM00408">
    <property type="entry name" value="IGc2"/>
    <property type="match status" value="3"/>
</dbReference>
<evidence type="ECO:0000256" key="4">
    <source>
        <dbReference type="SAM" id="SignalP"/>
    </source>
</evidence>
<feature type="compositionally biased region" description="Acidic residues" evidence="3">
    <location>
        <begin position="661"/>
        <end position="753"/>
    </location>
</feature>
<evidence type="ECO:0000256" key="2">
    <source>
        <dbReference type="ARBA" id="ARBA00022859"/>
    </source>
</evidence>
<dbReference type="GO" id="GO:0005886">
    <property type="term" value="C:plasma membrane"/>
    <property type="evidence" value="ECO:0007669"/>
    <property type="project" value="TreeGrafter"/>
</dbReference>
<protein>
    <recommendedName>
        <fullName evidence="5">Ig-like domain-containing protein</fullName>
    </recommendedName>
</protein>
<dbReference type="Proteomes" id="UP001148018">
    <property type="component" value="Unassembled WGS sequence"/>
</dbReference>
<feature type="domain" description="Ig-like" evidence="5">
    <location>
        <begin position="426"/>
        <end position="523"/>
    </location>
</feature>
<accession>A0A9Q0ESL3</accession>
<feature type="signal peptide" evidence="4">
    <location>
        <begin position="1"/>
        <end position="16"/>
    </location>
</feature>
<dbReference type="CDD" id="cd00099">
    <property type="entry name" value="IgV"/>
    <property type="match status" value="1"/>
</dbReference>
<dbReference type="InterPro" id="IPR007110">
    <property type="entry name" value="Ig-like_dom"/>
</dbReference>
<feature type="compositionally biased region" description="Polar residues" evidence="3">
    <location>
        <begin position="595"/>
        <end position="605"/>
    </location>
</feature>
<evidence type="ECO:0000259" key="5">
    <source>
        <dbReference type="PROSITE" id="PS50835"/>
    </source>
</evidence>
<name>A0A9Q0ESL3_9TELE</name>
<dbReference type="InterPro" id="IPR013106">
    <property type="entry name" value="Ig_V-set"/>
</dbReference>
<evidence type="ECO:0000256" key="1">
    <source>
        <dbReference type="ARBA" id="ARBA00022729"/>
    </source>
</evidence>
<keyword evidence="2" id="KW-0391">Immunity</keyword>
<feature type="domain" description="Ig-like" evidence="5">
    <location>
        <begin position="25"/>
        <end position="138"/>
    </location>
</feature>
<reference evidence="6" key="1">
    <citation type="submission" date="2022-07" db="EMBL/GenBank/DDBJ databases">
        <title>Chromosome-level genome of Muraenolepis orangiensis.</title>
        <authorList>
            <person name="Kim J."/>
        </authorList>
    </citation>
    <scope>NUCLEOTIDE SEQUENCE</scope>
    <source>
        <strain evidence="6">KU_S4_2022</strain>
        <tissue evidence="6">Muscle</tissue>
    </source>
</reference>
<keyword evidence="1 4" id="KW-0732">Signal</keyword>
<dbReference type="SUPFAM" id="SSF48726">
    <property type="entry name" value="Immunoglobulin"/>
    <property type="match status" value="4"/>
</dbReference>
<evidence type="ECO:0000256" key="3">
    <source>
        <dbReference type="SAM" id="MobiDB-lite"/>
    </source>
</evidence>
<sequence>MSTVVIINIMILRLLGTEQAISSQPGVSSSVVEVTQTGSVVTSEATSVTLSCSHGDTEVFYLLWYRYKRFGDPLVPIGYIFTHIPNLEAEFKHRFSVEGNGKSHCHLTIANVSSDDSGVYYCGAVRHGGAKFEVQCVTFQMSGPQIVPDKQAVVMNCSHDDSSRYVMLWYLQRRGVGGSLPLVLLGSNYAAGTADSLKERFKIQMTGGLRGALVLREAAVADTAVYFCAAGEHSDAEFKGRFEMRRESVTRGTLVRLRAEANDSGEYFCAGIKKGAKEIQIVCSHDDSDYRHINTMLVTVLPLFNVFLLGLAAVPAPIQSGDLMLHPGVNVTLHCSLASDISSHTMSWYRQHVYGEPVQFIVKEYERRRGRFQATLETEQNRFLLEIAELQLDDSGTYYCAAYHKVTFGAGSKLTVLEPGHDIQKPRVEVLRPSAMERKRKKTLVCVASGFYPDHVTVSWHVDGEPVTDGVATDHRALRTGKYYQITSRLRVAAERWQTAGAKFNCTVSFFDGKETTYYSDMADGDPIDPITCLVYEYTLRLTDITLKFMLTYQFVKVTQAAKLSYGIFIVKNIVYGIFITILAWKLGLNRSHATKTGTSEQDGLQSKGEEEEKVELEEEVEGGGGKGGGGGEEEVEEMEGEEVEGVEEVEEMEGVKQEKVEEEEVEGEEEELEVEEEEVEGEEEELEGVEVEGEEEVEEMEGEEVEEMEGVMGEEVEEDELEGVEEEEEEGEEEELEGVEVEGAEEVEEMEGEEVEEVEEMEGVIGEEVEEMEEELEGVEEEEVEKEWLLMQDVVTTSCISSSFLSTSTKTDTCRLLVHLDPQPRELSACLATVAMATERGVSGVWTFTLSRGHSSNVRFSVHFLAPPLPNLKPNPSPNL</sequence>
<dbReference type="Pfam" id="PF07686">
    <property type="entry name" value="V-set"/>
    <property type="match status" value="2"/>
</dbReference>
<gene>
    <name evidence="6" type="ORF">NHX12_019134</name>
</gene>
<dbReference type="InterPro" id="IPR003598">
    <property type="entry name" value="Ig_sub2"/>
</dbReference>
<dbReference type="PANTHER" id="PTHR23268">
    <property type="entry name" value="T-CELL RECEPTOR BETA CHAIN"/>
    <property type="match status" value="1"/>
</dbReference>
<dbReference type="GO" id="GO:0002376">
    <property type="term" value="P:immune system process"/>
    <property type="evidence" value="ECO:0007669"/>
    <property type="project" value="UniProtKB-KW"/>
</dbReference>
<dbReference type="GO" id="GO:0007166">
    <property type="term" value="P:cell surface receptor signaling pathway"/>
    <property type="evidence" value="ECO:0007669"/>
    <property type="project" value="TreeGrafter"/>
</dbReference>
<dbReference type="SMART" id="SM00409">
    <property type="entry name" value="IG"/>
    <property type="match status" value="3"/>
</dbReference>
<dbReference type="Gene3D" id="2.60.40.10">
    <property type="entry name" value="Immunoglobulins"/>
    <property type="match status" value="4"/>
</dbReference>
<feature type="domain" description="Ig-like" evidence="5">
    <location>
        <begin position="315"/>
        <end position="417"/>
    </location>
</feature>
<dbReference type="SMART" id="SM00407">
    <property type="entry name" value="IGc1"/>
    <property type="match status" value="1"/>
</dbReference>
<feature type="compositionally biased region" description="Acidic residues" evidence="3">
    <location>
        <begin position="610"/>
        <end position="622"/>
    </location>
</feature>
<dbReference type="EMBL" id="JANIIK010000035">
    <property type="protein sequence ID" value="KAJ3612877.1"/>
    <property type="molecule type" value="Genomic_DNA"/>
</dbReference>
<dbReference type="InterPro" id="IPR003597">
    <property type="entry name" value="Ig_C1-set"/>
</dbReference>
<dbReference type="SMART" id="SM00406">
    <property type="entry name" value="IGv"/>
    <property type="match status" value="3"/>
</dbReference>
<dbReference type="InterPro" id="IPR050413">
    <property type="entry name" value="TCR_beta_variable"/>
</dbReference>